<dbReference type="Gene3D" id="2.60.40.200">
    <property type="entry name" value="Superoxide dismutase, copper/zinc binding domain"/>
    <property type="match status" value="1"/>
</dbReference>
<feature type="domain" description="Superoxide dismutase copper/zinc binding" evidence="4">
    <location>
        <begin position="84"/>
        <end position="223"/>
    </location>
</feature>
<dbReference type="PANTHER" id="PTHR10003">
    <property type="entry name" value="SUPEROXIDE DISMUTASE CU-ZN -RELATED"/>
    <property type="match status" value="1"/>
</dbReference>
<protein>
    <submittedName>
        <fullName evidence="5">Superoxide dismutase, Cu-Zn family</fullName>
    </submittedName>
</protein>
<dbReference type="InterPro" id="IPR024134">
    <property type="entry name" value="SOD_Cu/Zn_/chaperone"/>
</dbReference>
<feature type="compositionally biased region" description="Low complexity" evidence="2">
    <location>
        <begin position="47"/>
        <end position="59"/>
    </location>
</feature>
<dbReference type="STRING" id="32040.SAMN04489710_12313"/>
<comment type="similarity">
    <text evidence="1">Belongs to the Cu-Zn superoxide dismutase family.</text>
</comment>
<proteinExistence type="inferred from homology"/>
<sequence>MTSSSFRSTPSSSSSSRFSTRRSAPAAAVGAVLLALAGCGAQGGGTPAPHATAAASQAARTPVPGPERATASARLLTASGTPAGTAVLTETPNGVEIMAQVQGLTTGLHGFHIHANGQCAPGPDAATGQTVAFGAAGGHFDPGQSQRHGHPGQAADKAHAGELPNISVGSDGRGTVRYVNENITLVPGKNSVMGRAIVVHEKEDDYKTNPAGNSGGRVLCGVIEPAQPSSVVGEKTQAAPRS</sequence>
<evidence type="ECO:0000256" key="2">
    <source>
        <dbReference type="SAM" id="MobiDB-lite"/>
    </source>
</evidence>
<dbReference type="AlphaFoldDB" id="A0A1I1Z454"/>
<keyword evidence="3" id="KW-0732">Signal</keyword>
<reference evidence="6" key="1">
    <citation type="submission" date="2016-10" db="EMBL/GenBank/DDBJ databases">
        <authorList>
            <person name="Varghese N."/>
            <person name="Submissions S."/>
        </authorList>
    </citation>
    <scope>NUCLEOTIDE SEQUENCE [LARGE SCALE GENOMIC DNA]</scope>
    <source>
        <strain evidence="6">DSM 7481</strain>
    </source>
</reference>
<feature type="region of interest" description="Disordered" evidence="2">
    <location>
        <begin position="1"/>
        <end position="22"/>
    </location>
</feature>
<dbReference type="CDD" id="cd00305">
    <property type="entry name" value="Cu-Zn_Superoxide_Dismutase"/>
    <property type="match status" value="1"/>
</dbReference>
<organism evidence="5 6">
    <name type="scientific">Paracidovorax konjaci</name>
    <dbReference type="NCBI Taxonomy" id="32040"/>
    <lineage>
        <taxon>Bacteria</taxon>
        <taxon>Pseudomonadati</taxon>
        <taxon>Pseudomonadota</taxon>
        <taxon>Betaproteobacteria</taxon>
        <taxon>Burkholderiales</taxon>
        <taxon>Comamonadaceae</taxon>
        <taxon>Paracidovorax</taxon>
    </lineage>
</organism>
<dbReference type="RefSeq" id="WP_092957456.1">
    <property type="nucleotide sequence ID" value="NZ_FOMQ01000023.1"/>
</dbReference>
<evidence type="ECO:0000313" key="5">
    <source>
        <dbReference type="EMBL" id="SFE26634.1"/>
    </source>
</evidence>
<accession>A0A1I1Z454</accession>
<evidence type="ECO:0000313" key="6">
    <source>
        <dbReference type="Proteomes" id="UP000199517"/>
    </source>
</evidence>
<evidence type="ECO:0000256" key="1">
    <source>
        <dbReference type="ARBA" id="ARBA00010457"/>
    </source>
</evidence>
<feature type="chain" id="PRO_5011566387" evidence="3">
    <location>
        <begin position="38"/>
        <end position="242"/>
    </location>
</feature>
<feature type="signal peptide" evidence="3">
    <location>
        <begin position="1"/>
        <end position="37"/>
    </location>
</feature>
<evidence type="ECO:0000259" key="4">
    <source>
        <dbReference type="Pfam" id="PF00080"/>
    </source>
</evidence>
<dbReference type="InterPro" id="IPR001424">
    <property type="entry name" value="SOD_Cu_Zn_dom"/>
</dbReference>
<keyword evidence="6" id="KW-1185">Reference proteome</keyword>
<evidence type="ECO:0000256" key="3">
    <source>
        <dbReference type="SAM" id="SignalP"/>
    </source>
</evidence>
<dbReference type="Proteomes" id="UP000199517">
    <property type="component" value="Unassembled WGS sequence"/>
</dbReference>
<dbReference type="EMBL" id="FOMQ01000023">
    <property type="protein sequence ID" value="SFE26634.1"/>
    <property type="molecule type" value="Genomic_DNA"/>
</dbReference>
<name>A0A1I1Z454_9BURK</name>
<dbReference type="OrthoDB" id="5431326at2"/>
<dbReference type="InterPro" id="IPR036423">
    <property type="entry name" value="SOD-like_Cu/Zn_dom_sf"/>
</dbReference>
<dbReference type="SUPFAM" id="SSF49329">
    <property type="entry name" value="Cu,Zn superoxide dismutase-like"/>
    <property type="match status" value="1"/>
</dbReference>
<dbReference type="GO" id="GO:0006801">
    <property type="term" value="P:superoxide metabolic process"/>
    <property type="evidence" value="ECO:0007669"/>
    <property type="project" value="InterPro"/>
</dbReference>
<feature type="region of interest" description="Disordered" evidence="2">
    <location>
        <begin position="43"/>
        <end position="69"/>
    </location>
</feature>
<gene>
    <name evidence="5" type="ORF">SAMN04489710_12313</name>
</gene>
<dbReference type="GO" id="GO:0005507">
    <property type="term" value="F:copper ion binding"/>
    <property type="evidence" value="ECO:0007669"/>
    <property type="project" value="InterPro"/>
</dbReference>
<dbReference type="Pfam" id="PF00080">
    <property type="entry name" value="Sod_Cu"/>
    <property type="match status" value="1"/>
</dbReference>